<sequence>MSVAQIREIQIQDNQQIAAAIREVFISDNFPKTGTAFEDPQLDFMFQTYNKDKSVYFVIEENEKIVGGAGISQLENATSMLCELQKMYLLTGSRGKGLGQQLIKKCLQKASEFGYTHCYLETLREMVIAQHLYKKMGFEYLENPIGNTGHTSCPAWMIKELASNF</sequence>
<reference evidence="2 3" key="1">
    <citation type="submission" date="2024-03" db="EMBL/GenBank/DDBJ databases">
        <title>Two novel species of the genus Flavobacterium exhibiting potentially degradation of complex polysaccharides.</title>
        <authorList>
            <person name="Lian X."/>
        </authorList>
    </citation>
    <scope>NUCLEOTIDE SEQUENCE [LARGE SCALE GENOMIC DNA]</scope>
    <source>
        <strain evidence="3">j3</strain>
    </source>
</reference>
<keyword evidence="3" id="KW-1185">Reference proteome</keyword>
<dbReference type="RefSeq" id="WP_342694380.1">
    <property type="nucleotide sequence ID" value="NZ_JBCGDO010000001.1"/>
</dbReference>
<feature type="domain" description="N-acetyltransferase" evidence="1">
    <location>
        <begin position="4"/>
        <end position="162"/>
    </location>
</feature>
<dbReference type="InterPro" id="IPR000182">
    <property type="entry name" value="GNAT_dom"/>
</dbReference>
<gene>
    <name evidence="2" type="ORF">WFZ85_00780</name>
</gene>
<dbReference type="PANTHER" id="PTHR43305">
    <property type="entry name" value="FAMILY N-ACETYLTRANSFERASE, PUTATIVE (AFU_ORTHOLOGUE AFUA_2G01380)-RELATED"/>
    <property type="match status" value="1"/>
</dbReference>
<dbReference type="SUPFAM" id="SSF55729">
    <property type="entry name" value="Acyl-CoA N-acyltransferases (Nat)"/>
    <property type="match status" value="1"/>
</dbReference>
<dbReference type="InterPro" id="IPR052777">
    <property type="entry name" value="Acetyltransferase_Enz"/>
</dbReference>
<dbReference type="Pfam" id="PF00583">
    <property type="entry name" value="Acetyltransf_1"/>
    <property type="match status" value="1"/>
</dbReference>
<proteinExistence type="predicted"/>
<protein>
    <submittedName>
        <fullName evidence="2">GNAT family N-acetyltransferase</fullName>
    </submittedName>
</protein>
<evidence type="ECO:0000313" key="2">
    <source>
        <dbReference type="EMBL" id="MEM0541140.1"/>
    </source>
</evidence>
<dbReference type="PROSITE" id="PS51186">
    <property type="entry name" value="GNAT"/>
    <property type="match status" value="1"/>
</dbReference>
<dbReference type="Gene3D" id="3.40.630.30">
    <property type="match status" value="1"/>
</dbReference>
<accession>A0ABU9N077</accession>
<name>A0ABU9N077_9FLAO</name>
<dbReference type="Proteomes" id="UP001460072">
    <property type="component" value="Unassembled WGS sequence"/>
</dbReference>
<dbReference type="PANTHER" id="PTHR43305:SF1">
    <property type="entry name" value="FAMILY N-ACETYLTRANSFERASE, PUTATIVE (AFU_ORTHOLOGUE AFUA_2G01380)-RELATED"/>
    <property type="match status" value="1"/>
</dbReference>
<organism evidence="2 3">
    <name type="scientific">Flavobacterium aureirubrum</name>
    <dbReference type="NCBI Taxonomy" id="3133147"/>
    <lineage>
        <taxon>Bacteria</taxon>
        <taxon>Pseudomonadati</taxon>
        <taxon>Bacteroidota</taxon>
        <taxon>Flavobacteriia</taxon>
        <taxon>Flavobacteriales</taxon>
        <taxon>Flavobacteriaceae</taxon>
        <taxon>Flavobacterium</taxon>
    </lineage>
</organism>
<dbReference type="InterPro" id="IPR016181">
    <property type="entry name" value="Acyl_CoA_acyltransferase"/>
</dbReference>
<dbReference type="CDD" id="cd04301">
    <property type="entry name" value="NAT_SF"/>
    <property type="match status" value="1"/>
</dbReference>
<evidence type="ECO:0000259" key="1">
    <source>
        <dbReference type="PROSITE" id="PS51186"/>
    </source>
</evidence>
<dbReference type="EMBL" id="JBCGDO010000001">
    <property type="protein sequence ID" value="MEM0541140.1"/>
    <property type="molecule type" value="Genomic_DNA"/>
</dbReference>
<evidence type="ECO:0000313" key="3">
    <source>
        <dbReference type="Proteomes" id="UP001460072"/>
    </source>
</evidence>
<comment type="caution">
    <text evidence="2">The sequence shown here is derived from an EMBL/GenBank/DDBJ whole genome shotgun (WGS) entry which is preliminary data.</text>
</comment>